<organism evidence="6 7">
    <name type="scientific">Gnathostoma spinigerum</name>
    <dbReference type="NCBI Taxonomy" id="75299"/>
    <lineage>
        <taxon>Eukaryota</taxon>
        <taxon>Metazoa</taxon>
        <taxon>Ecdysozoa</taxon>
        <taxon>Nematoda</taxon>
        <taxon>Chromadorea</taxon>
        <taxon>Rhabditida</taxon>
        <taxon>Spirurina</taxon>
        <taxon>Gnathostomatomorpha</taxon>
        <taxon>Gnathostomatoidea</taxon>
        <taxon>Gnathostomatidae</taxon>
        <taxon>Gnathostoma</taxon>
    </lineage>
</organism>
<evidence type="ECO:0000256" key="2">
    <source>
        <dbReference type="ARBA" id="ARBA00022692"/>
    </source>
</evidence>
<dbReference type="PROSITE" id="PS50850">
    <property type="entry name" value="MFS"/>
    <property type="match status" value="1"/>
</dbReference>
<dbReference type="PANTHER" id="PTHR11662:SF405">
    <property type="entry name" value="PROTEIN CBG12249"/>
    <property type="match status" value="1"/>
</dbReference>
<keyword evidence="7" id="KW-1185">Reference proteome</keyword>
<comment type="caution">
    <text evidence="6">The sequence shown here is derived from an EMBL/GenBank/DDBJ whole genome shotgun (WGS) entry which is preliminary data.</text>
</comment>
<dbReference type="GO" id="GO:0016020">
    <property type="term" value="C:membrane"/>
    <property type="evidence" value="ECO:0007669"/>
    <property type="project" value="UniProtKB-SubCell"/>
</dbReference>
<dbReference type="PANTHER" id="PTHR11662">
    <property type="entry name" value="SOLUTE CARRIER FAMILY 17"/>
    <property type="match status" value="1"/>
</dbReference>
<dbReference type="Proteomes" id="UP001608902">
    <property type="component" value="Unassembled WGS sequence"/>
</dbReference>
<dbReference type="Pfam" id="PF07690">
    <property type="entry name" value="MFS_1"/>
    <property type="match status" value="1"/>
</dbReference>
<feature type="domain" description="Major facilitator superfamily (MFS) profile" evidence="5">
    <location>
        <begin position="1"/>
        <end position="131"/>
    </location>
</feature>
<protein>
    <recommendedName>
        <fullName evidence="5">Major facilitator superfamily (MFS) profile domain-containing protein</fullName>
    </recommendedName>
</protein>
<dbReference type="InterPro" id="IPR036259">
    <property type="entry name" value="MFS_trans_sf"/>
</dbReference>
<comment type="subcellular location">
    <subcellularLocation>
        <location evidence="1">Membrane</location>
        <topology evidence="1">Multi-pass membrane protein</topology>
    </subcellularLocation>
</comment>
<gene>
    <name evidence="6" type="ORF">AB6A40_005098</name>
</gene>
<dbReference type="InterPro" id="IPR011701">
    <property type="entry name" value="MFS"/>
</dbReference>
<reference evidence="6 7" key="1">
    <citation type="submission" date="2024-08" db="EMBL/GenBank/DDBJ databases">
        <title>Gnathostoma spinigerum genome.</title>
        <authorList>
            <person name="Gonzalez-Bertolin B."/>
            <person name="Monzon S."/>
            <person name="Zaballos A."/>
            <person name="Jimenez P."/>
            <person name="Dekumyoy P."/>
            <person name="Varona S."/>
            <person name="Cuesta I."/>
            <person name="Sumanam S."/>
            <person name="Adisakwattana P."/>
            <person name="Gasser R.B."/>
            <person name="Hernandez-Gonzalez A."/>
            <person name="Young N.D."/>
            <person name="Perteguer M.J."/>
        </authorList>
    </citation>
    <scope>NUCLEOTIDE SEQUENCE [LARGE SCALE GENOMIC DNA]</scope>
    <source>
        <strain evidence="6">AL3</strain>
        <tissue evidence="6">Liver</tissue>
    </source>
</reference>
<proteinExistence type="predicted"/>
<dbReference type="AlphaFoldDB" id="A0ABD6EEG0"/>
<evidence type="ECO:0000256" key="3">
    <source>
        <dbReference type="ARBA" id="ARBA00022989"/>
    </source>
</evidence>
<keyword evidence="2" id="KW-0812">Transmembrane</keyword>
<accession>A0ABD6EEG0</accession>
<name>A0ABD6EEG0_9BILA</name>
<dbReference type="InterPro" id="IPR020846">
    <property type="entry name" value="MFS_dom"/>
</dbReference>
<dbReference type="SUPFAM" id="SSF103473">
    <property type="entry name" value="MFS general substrate transporter"/>
    <property type="match status" value="1"/>
</dbReference>
<sequence>MQSLLYSATFYGGFVTTLPTGYIADRFGPKYLLQVATADYTVVTLLSPFLAEYSFNAFLAARITMGLGEGLMMPTMSSMASRWFPSSERSTMVALYTSGTQLAGAFSTPVASTLCQLNSLGGWHSIFYVFG</sequence>
<dbReference type="EMBL" id="JBGFUD010003159">
    <property type="protein sequence ID" value="MFH4978389.1"/>
    <property type="molecule type" value="Genomic_DNA"/>
</dbReference>
<keyword evidence="4" id="KW-0472">Membrane</keyword>
<dbReference type="Gene3D" id="1.20.1250.20">
    <property type="entry name" value="MFS general substrate transporter like domains"/>
    <property type="match status" value="1"/>
</dbReference>
<evidence type="ECO:0000313" key="6">
    <source>
        <dbReference type="EMBL" id="MFH4978389.1"/>
    </source>
</evidence>
<evidence type="ECO:0000256" key="4">
    <source>
        <dbReference type="ARBA" id="ARBA00023136"/>
    </source>
</evidence>
<dbReference type="InterPro" id="IPR050382">
    <property type="entry name" value="MFS_Na/Anion_cotransporter"/>
</dbReference>
<evidence type="ECO:0000256" key="1">
    <source>
        <dbReference type="ARBA" id="ARBA00004141"/>
    </source>
</evidence>
<evidence type="ECO:0000259" key="5">
    <source>
        <dbReference type="PROSITE" id="PS50850"/>
    </source>
</evidence>
<evidence type="ECO:0000313" key="7">
    <source>
        <dbReference type="Proteomes" id="UP001608902"/>
    </source>
</evidence>
<keyword evidence="3" id="KW-1133">Transmembrane helix</keyword>